<evidence type="ECO:0008006" key="3">
    <source>
        <dbReference type="Google" id="ProtNLM"/>
    </source>
</evidence>
<dbReference type="EMBL" id="MLHG01000015">
    <property type="protein sequence ID" value="OOF40955.1"/>
    <property type="molecule type" value="Genomic_DNA"/>
</dbReference>
<sequence>MKTSYFAKYKNGDGAISIATYPPRYLRGKIVSYPPLAPQFNFRIPYDEYVVKYQEQLSKLDPQKVWDDLHQLANGAEPVLLCYEAPPFDKVNFCHRFMAAEWLEKELGAKIIEWTPNTYQYKDWK</sequence>
<gene>
    <name evidence="1" type="ORF">BKK47_02695</name>
</gene>
<evidence type="ECO:0000313" key="2">
    <source>
        <dbReference type="Proteomes" id="UP000189426"/>
    </source>
</evidence>
<accession>A0A1V3IIF8</accession>
<reference evidence="1 2" key="1">
    <citation type="submission" date="2016-10" db="EMBL/GenBank/DDBJ databases">
        <title>Rodentibacter gen. nov. and new species.</title>
        <authorList>
            <person name="Christensen H."/>
        </authorList>
    </citation>
    <scope>NUCLEOTIDE SEQUENCE [LARGE SCALE GENOMIC DNA]</scope>
    <source>
        <strain evidence="1 2">Ppn418</strain>
    </source>
</reference>
<comment type="caution">
    <text evidence="1">The sequence shown here is derived from an EMBL/GenBank/DDBJ whole genome shotgun (WGS) entry which is preliminary data.</text>
</comment>
<dbReference type="Proteomes" id="UP000189426">
    <property type="component" value="Unassembled WGS sequence"/>
</dbReference>
<organism evidence="1 2">
    <name type="scientific">Rodentibacter mrazii</name>
    <dbReference type="NCBI Taxonomy" id="1908257"/>
    <lineage>
        <taxon>Bacteria</taxon>
        <taxon>Pseudomonadati</taxon>
        <taxon>Pseudomonadota</taxon>
        <taxon>Gammaproteobacteria</taxon>
        <taxon>Pasteurellales</taxon>
        <taxon>Pasteurellaceae</taxon>
        <taxon>Rodentibacter</taxon>
    </lineage>
</organism>
<name>A0A1V3IIF8_9PAST</name>
<evidence type="ECO:0000313" key="1">
    <source>
        <dbReference type="EMBL" id="OOF40955.1"/>
    </source>
</evidence>
<dbReference type="RefSeq" id="WP_077493388.1">
    <property type="nucleotide sequence ID" value="NZ_MLHG01000015.1"/>
</dbReference>
<dbReference type="STRING" id="1908257.BKK47_02695"/>
<protein>
    <recommendedName>
        <fullName evidence="3">DUF488 family protein</fullName>
    </recommendedName>
</protein>
<keyword evidence="2" id="KW-1185">Reference proteome</keyword>
<dbReference type="AlphaFoldDB" id="A0A1V3IIF8"/>
<proteinExistence type="predicted"/>